<dbReference type="AlphaFoldDB" id="A0A1S8GMQ5"/>
<dbReference type="SUPFAM" id="SSF46785">
    <property type="entry name" value="Winged helix' DNA-binding domain"/>
    <property type="match status" value="1"/>
</dbReference>
<dbReference type="Proteomes" id="UP000200980">
    <property type="component" value="Unassembled WGS sequence"/>
</dbReference>
<dbReference type="InterPro" id="IPR036390">
    <property type="entry name" value="WH_DNA-bd_sf"/>
</dbReference>
<gene>
    <name evidence="1" type="ORF">AL01_09460</name>
</gene>
<sequence length="185" mass="21834">MTASLPEHTVTYVDKYMISFYRLKALFSALAQFREINRNQEAVYRALISYRGREGCFPSHATLAAESGVSERTVRNALREARKRGWIDWTNERYGRRQSSNRYRFLISNDYINKVLSGIKRFKRKSAELSEFFRRQNLPGSPYYYIKKEAKRLWETVEGPSEKLTPWQRLYQENPEAALAQLQTS</sequence>
<reference evidence="1 2" key="1">
    <citation type="journal article" date="2016" name="PLoS ONE">
        <title>Whole-Genome Sequence Analysis of Bombella intestini LMG 28161T, a Novel Acetic Acid Bacterium Isolated from the Crop of a Red-Tailed Bumble Bee, Bombus lapidarius.</title>
        <authorList>
            <person name="Li L."/>
            <person name="Illeghems K."/>
            <person name="Van Kerrebroeck S."/>
            <person name="Borremans W."/>
            <person name="Cleenwerck I."/>
            <person name="Smagghe G."/>
            <person name="De Vuyst L."/>
            <person name="Vandamme P."/>
        </authorList>
    </citation>
    <scope>NUCLEOTIDE SEQUENCE [LARGE SCALE GENOMIC DNA]</scope>
    <source>
        <strain evidence="1 2">R-52487</strain>
    </source>
</reference>
<name>A0A1S8GMQ5_9PROT</name>
<dbReference type="OrthoDB" id="7263406at2"/>
<dbReference type="EMBL" id="JATM01000009">
    <property type="protein sequence ID" value="OOL16768.1"/>
    <property type="molecule type" value="Genomic_DNA"/>
</dbReference>
<dbReference type="Gene3D" id="1.10.10.10">
    <property type="entry name" value="Winged helix-like DNA-binding domain superfamily/Winged helix DNA-binding domain"/>
    <property type="match status" value="1"/>
</dbReference>
<protein>
    <recommendedName>
        <fullName evidence="3">Helix-turn-helix domain-containing protein</fullName>
    </recommendedName>
</protein>
<dbReference type="InterPro" id="IPR036388">
    <property type="entry name" value="WH-like_DNA-bd_sf"/>
</dbReference>
<proteinExistence type="predicted"/>
<evidence type="ECO:0000313" key="2">
    <source>
        <dbReference type="Proteomes" id="UP000200980"/>
    </source>
</evidence>
<dbReference type="RefSeq" id="WP_158075967.1">
    <property type="nucleotide sequence ID" value="NZ_JATM01000009.1"/>
</dbReference>
<evidence type="ECO:0000313" key="1">
    <source>
        <dbReference type="EMBL" id="OOL16768.1"/>
    </source>
</evidence>
<keyword evidence="2" id="KW-1185">Reference proteome</keyword>
<comment type="caution">
    <text evidence="1">The sequence shown here is derived from an EMBL/GenBank/DDBJ whole genome shotgun (WGS) entry which is preliminary data.</text>
</comment>
<accession>A0A1S8GMQ5</accession>
<evidence type="ECO:0008006" key="3">
    <source>
        <dbReference type="Google" id="ProtNLM"/>
    </source>
</evidence>
<organism evidence="1 2">
    <name type="scientific">Bombella intestini</name>
    <dbReference type="NCBI Taxonomy" id="1539051"/>
    <lineage>
        <taxon>Bacteria</taxon>
        <taxon>Pseudomonadati</taxon>
        <taxon>Pseudomonadota</taxon>
        <taxon>Alphaproteobacteria</taxon>
        <taxon>Acetobacterales</taxon>
        <taxon>Acetobacteraceae</taxon>
        <taxon>Bombella</taxon>
    </lineage>
</organism>
<dbReference type="Pfam" id="PF13730">
    <property type="entry name" value="HTH_36"/>
    <property type="match status" value="1"/>
</dbReference>